<comment type="similarity">
    <text evidence="2 13">Belongs to the SUA5 family.</text>
</comment>
<feature type="binding site" evidence="14">
    <location>
        <position position="60"/>
    </location>
    <ligand>
        <name>ATP</name>
        <dbReference type="ChEBI" id="CHEBI:30616"/>
    </ligand>
</feature>
<evidence type="ECO:0000256" key="1">
    <source>
        <dbReference type="ARBA" id="ARBA00004496"/>
    </source>
</evidence>
<dbReference type="PANTHER" id="PTHR17490:SF16">
    <property type="entry name" value="THREONYLCARBAMOYL-AMP SYNTHASE"/>
    <property type="match status" value="1"/>
</dbReference>
<dbReference type="Gene3D" id="3.40.50.11030">
    <property type="entry name" value="Threonylcarbamoyl-AMP synthase, C-terminal domain"/>
    <property type="match status" value="1"/>
</dbReference>
<dbReference type="GO" id="GO:0005524">
    <property type="term" value="F:ATP binding"/>
    <property type="evidence" value="ECO:0007669"/>
    <property type="project" value="UniProtKB-UniRule"/>
</dbReference>
<feature type="binding site" evidence="14">
    <location>
        <position position="37"/>
    </location>
    <ligand>
        <name>L-threonine</name>
        <dbReference type="ChEBI" id="CHEBI:57926"/>
    </ligand>
</feature>
<feature type="binding site" evidence="14">
    <location>
        <position position="197"/>
    </location>
    <ligand>
        <name>ATP</name>
        <dbReference type="ChEBI" id="CHEBI:30616"/>
    </ligand>
</feature>
<dbReference type="AlphaFoldDB" id="A0A1Q6R8Z4"/>
<dbReference type="InterPro" id="IPR038385">
    <property type="entry name" value="Sua5/YwlC_C"/>
</dbReference>
<dbReference type="RefSeq" id="WP_303679430.1">
    <property type="nucleotide sequence ID" value="NZ_MNTG01000007.1"/>
</dbReference>
<dbReference type="EMBL" id="MNTG01000007">
    <property type="protein sequence ID" value="OLA38835.1"/>
    <property type="molecule type" value="Genomic_DNA"/>
</dbReference>
<feature type="binding site" evidence="14">
    <location>
        <position position="143"/>
    </location>
    <ligand>
        <name>L-threonine</name>
        <dbReference type="ChEBI" id="CHEBI:57926"/>
    </ligand>
</feature>
<evidence type="ECO:0000256" key="6">
    <source>
        <dbReference type="ARBA" id="ARBA00022679"/>
    </source>
</evidence>
<dbReference type="STRING" id="626940.BHW43_02830"/>
<evidence type="ECO:0000256" key="10">
    <source>
        <dbReference type="ARBA" id="ARBA00022840"/>
    </source>
</evidence>
<keyword evidence="5 13" id="KW-0963">Cytoplasm</keyword>
<evidence type="ECO:0000256" key="12">
    <source>
        <dbReference type="ARBA" id="ARBA00048366"/>
    </source>
</evidence>
<dbReference type="NCBIfam" id="TIGR00057">
    <property type="entry name" value="L-threonylcarbamoyladenylate synthase"/>
    <property type="match status" value="1"/>
</dbReference>
<dbReference type="PANTHER" id="PTHR17490">
    <property type="entry name" value="SUA5"/>
    <property type="match status" value="1"/>
</dbReference>
<feature type="binding site" evidence="14">
    <location>
        <position position="183"/>
    </location>
    <ligand>
        <name>L-threonine</name>
        <dbReference type="ChEBI" id="CHEBI:57926"/>
    </ligand>
</feature>
<dbReference type="PIRSF" id="PIRSF004930">
    <property type="entry name" value="Tln_factor_SUA5"/>
    <property type="match status" value="1"/>
</dbReference>
<evidence type="ECO:0000256" key="7">
    <source>
        <dbReference type="ARBA" id="ARBA00022694"/>
    </source>
</evidence>
<keyword evidence="6 13" id="KW-0808">Transferase</keyword>
<dbReference type="Pfam" id="PF01300">
    <property type="entry name" value="Sua5_yciO_yrdC"/>
    <property type="match status" value="1"/>
</dbReference>
<dbReference type="GO" id="GO:0000049">
    <property type="term" value="F:tRNA binding"/>
    <property type="evidence" value="ECO:0007669"/>
    <property type="project" value="TreeGrafter"/>
</dbReference>
<keyword evidence="8 13" id="KW-0548">Nucleotidyltransferase</keyword>
<evidence type="ECO:0000256" key="5">
    <source>
        <dbReference type="ARBA" id="ARBA00022490"/>
    </source>
</evidence>
<dbReference type="GO" id="GO:0061710">
    <property type="term" value="F:L-threonylcarbamoyladenylate synthase"/>
    <property type="evidence" value="ECO:0007669"/>
    <property type="project" value="UniProtKB-EC"/>
</dbReference>
<gene>
    <name evidence="16" type="ORF">BHW43_02830</name>
</gene>
<feature type="binding site" evidence="14">
    <location>
        <position position="123"/>
    </location>
    <ligand>
        <name>L-threonine</name>
        <dbReference type="ChEBI" id="CHEBI:57926"/>
    </ligand>
</feature>
<evidence type="ECO:0000256" key="2">
    <source>
        <dbReference type="ARBA" id="ARBA00007663"/>
    </source>
</evidence>
<feature type="binding site" evidence="14">
    <location>
        <position position="69"/>
    </location>
    <ligand>
        <name>L-threonine</name>
        <dbReference type="ChEBI" id="CHEBI:57926"/>
    </ligand>
</feature>
<comment type="function">
    <text evidence="13">Required for the formation of a threonylcarbamoyl group on adenosine at position 37 (t(6)A37) in tRNAs that read codons beginning with adenine.</text>
</comment>
<dbReference type="GO" id="GO:0008033">
    <property type="term" value="P:tRNA processing"/>
    <property type="evidence" value="ECO:0007669"/>
    <property type="project" value="UniProtKB-KW"/>
</dbReference>
<evidence type="ECO:0000256" key="9">
    <source>
        <dbReference type="ARBA" id="ARBA00022741"/>
    </source>
</evidence>
<evidence type="ECO:0000256" key="13">
    <source>
        <dbReference type="PIRNR" id="PIRNR004930"/>
    </source>
</evidence>
<comment type="caution">
    <text evidence="16">The sequence shown here is derived from an EMBL/GenBank/DDBJ whole genome shotgun (WGS) entry which is preliminary data.</text>
</comment>
<keyword evidence="7 13" id="KW-0819">tRNA processing</keyword>
<evidence type="ECO:0000256" key="4">
    <source>
        <dbReference type="ARBA" id="ARBA00015492"/>
    </source>
</evidence>
<dbReference type="GO" id="GO:0003725">
    <property type="term" value="F:double-stranded RNA binding"/>
    <property type="evidence" value="ECO:0007669"/>
    <property type="project" value="UniProtKB-UniRule"/>
</dbReference>
<dbReference type="GO" id="GO:0005737">
    <property type="term" value="C:cytoplasm"/>
    <property type="evidence" value="ECO:0007669"/>
    <property type="project" value="UniProtKB-SubCell"/>
</dbReference>
<organism evidence="16 17">
    <name type="scientific">Phascolarctobacterium succinatutens</name>
    <dbReference type="NCBI Taxonomy" id="626940"/>
    <lineage>
        <taxon>Bacteria</taxon>
        <taxon>Bacillati</taxon>
        <taxon>Bacillota</taxon>
        <taxon>Negativicutes</taxon>
        <taxon>Acidaminococcales</taxon>
        <taxon>Acidaminococcaceae</taxon>
        <taxon>Phascolarctobacterium</taxon>
    </lineage>
</organism>
<feature type="binding site" evidence="14">
    <location>
        <position position="153"/>
    </location>
    <ligand>
        <name>ATP</name>
        <dbReference type="ChEBI" id="CHEBI:30616"/>
    </ligand>
</feature>
<feature type="binding site" evidence="14">
    <location>
        <position position="64"/>
    </location>
    <ligand>
        <name>ATP</name>
        <dbReference type="ChEBI" id="CHEBI:30616"/>
    </ligand>
</feature>
<comment type="catalytic activity">
    <reaction evidence="12 13">
        <text>L-threonine + hydrogencarbonate + ATP = L-threonylcarbamoyladenylate + diphosphate + H2O</text>
        <dbReference type="Rhea" id="RHEA:36407"/>
        <dbReference type="ChEBI" id="CHEBI:15377"/>
        <dbReference type="ChEBI" id="CHEBI:17544"/>
        <dbReference type="ChEBI" id="CHEBI:30616"/>
        <dbReference type="ChEBI" id="CHEBI:33019"/>
        <dbReference type="ChEBI" id="CHEBI:57926"/>
        <dbReference type="ChEBI" id="CHEBI:73682"/>
        <dbReference type="EC" id="2.7.7.87"/>
    </reaction>
</comment>
<evidence type="ECO:0000256" key="11">
    <source>
        <dbReference type="ARBA" id="ARBA00029774"/>
    </source>
</evidence>
<dbReference type="GO" id="GO:0006450">
    <property type="term" value="P:regulation of translational fidelity"/>
    <property type="evidence" value="ECO:0007669"/>
    <property type="project" value="TreeGrafter"/>
</dbReference>
<comment type="subcellular location">
    <subcellularLocation>
        <location evidence="1 13">Cytoplasm</location>
    </subcellularLocation>
</comment>
<dbReference type="FunFam" id="3.90.870.10:FF:000009">
    <property type="entry name" value="Threonylcarbamoyl-AMP synthase, putative"/>
    <property type="match status" value="1"/>
</dbReference>
<dbReference type="InterPro" id="IPR010923">
    <property type="entry name" value="T(6)A37_SUA5"/>
</dbReference>
<evidence type="ECO:0000259" key="15">
    <source>
        <dbReference type="PROSITE" id="PS51163"/>
    </source>
</evidence>
<dbReference type="SUPFAM" id="SSF55821">
    <property type="entry name" value="YrdC/RibB"/>
    <property type="match status" value="1"/>
</dbReference>
<dbReference type="Proteomes" id="UP000186777">
    <property type="component" value="Unassembled WGS sequence"/>
</dbReference>
<keyword evidence="10 13" id="KW-0067">ATP-binding</keyword>
<protein>
    <recommendedName>
        <fullName evidence="4 13">Threonylcarbamoyl-AMP synthase</fullName>
        <shortName evidence="13">TC-AMP synthase</shortName>
        <ecNumber evidence="3 13">2.7.7.87</ecNumber>
    </recommendedName>
    <alternativeName>
        <fullName evidence="11 13">L-threonylcarbamoyladenylate synthase</fullName>
    </alternativeName>
</protein>
<dbReference type="InterPro" id="IPR050156">
    <property type="entry name" value="TC-AMP_synthase_SUA5"/>
</dbReference>
<sequence>MKTSYWKLQKNSDNQEIMQEAAALIRAGEVVSFPTETVYGLGADGLNPEAVAKIFAAKGRPNDNPLILHIAKKEAIEQLTTGLNANAKKLMEHFWPGPLTLIVNKSAIVPDAVSAGLETVAVRFPSNKFAQDFIRACGCPIAAPSANISGRPSPTNAQDVLEDMQGKIAGMLDGGNCGIGLESTVVDTTSAVPTILRPGGITYEMLTEVMGAVEIDPALQGDKNFKPKAPGMKYRHYAPKAPVYLFEGEACKCLPQVIAKALAEGKTVGVLCGRELESELAELVEKQHLQLSCWGDSREQLAADLFYLLRDFDRTCPDVILAEGVEEDGLGLAIMNRLRKAAGYQIITLENGSLHLKNNVNLPSFMLQ</sequence>
<evidence type="ECO:0000256" key="3">
    <source>
        <dbReference type="ARBA" id="ARBA00012584"/>
    </source>
</evidence>
<evidence type="ECO:0000256" key="14">
    <source>
        <dbReference type="PIRSR" id="PIRSR004930-1"/>
    </source>
</evidence>
<keyword evidence="9 13" id="KW-0547">Nucleotide-binding</keyword>
<accession>A0A1Q6R8Z4</accession>
<evidence type="ECO:0000256" key="8">
    <source>
        <dbReference type="ARBA" id="ARBA00022695"/>
    </source>
</evidence>
<feature type="binding site" evidence="14">
    <location>
        <position position="119"/>
    </location>
    <ligand>
        <name>ATP</name>
        <dbReference type="ChEBI" id="CHEBI:30616"/>
    </ligand>
</feature>
<dbReference type="EC" id="2.7.7.87" evidence="3 13"/>
<dbReference type="InterPro" id="IPR017945">
    <property type="entry name" value="DHBP_synth_RibB-like_a/b_dom"/>
</dbReference>
<evidence type="ECO:0000313" key="17">
    <source>
        <dbReference type="Proteomes" id="UP000186777"/>
    </source>
</evidence>
<proteinExistence type="inferred from homology"/>
<dbReference type="InterPro" id="IPR005145">
    <property type="entry name" value="Sua5_C"/>
</dbReference>
<dbReference type="Gene3D" id="3.90.870.10">
    <property type="entry name" value="DHBP synthase"/>
    <property type="match status" value="1"/>
</dbReference>
<feature type="binding site" evidence="14">
    <location>
        <position position="237"/>
    </location>
    <ligand>
        <name>ATP</name>
        <dbReference type="ChEBI" id="CHEBI:30616"/>
    </ligand>
</feature>
<evidence type="ECO:0000313" key="16">
    <source>
        <dbReference type="EMBL" id="OLA38835.1"/>
    </source>
</evidence>
<dbReference type="Pfam" id="PF03481">
    <property type="entry name" value="Sua5_C"/>
    <property type="match status" value="1"/>
</dbReference>
<dbReference type="PROSITE" id="PS51163">
    <property type="entry name" value="YRDC"/>
    <property type="match status" value="1"/>
</dbReference>
<reference evidence="16 17" key="1">
    <citation type="journal article" date="2016" name="Nat. Biotechnol.">
        <title>Measurement of bacterial replication rates in microbial communities.</title>
        <authorList>
            <person name="Brown C.T."/>
            <person name="Olm M.R."/>
            <person name="Thomas B.C."/>
            <person name="Banfield J.F."/>
        </authorList>
    </citation>
    <scope>NUCLEOTIDE SEQUENCE [LARGE SCALE GENOMIC DNA]</scope>
    <source>
        <strain evidence="16">46_33</strain>
    </source>
</reference>
<name>A0A1Q6R8Z4_9FIRM</name>
<feature type="domain" description="YrdC-like" evidence="15">
    <location>
        <begin position="15"/>
        <end position="201"/>
    </location>
</feature>
<dbReference type="InterPro" id="IPR006070">
    <property type="entry name" value="Sua5-like_dom"/>
</dbReference>
<feature type="binding site" evidence="14">
    <location>
        <position position="145"/>
    </location>
    <ligand>
        <name>ATP</name>
        <dbReference type="ChEBI" id="CHEBI:30616"/>
    </ligand>
</feature>